<accession>A0A7W9EGP4</accession>
<evidence type="ECO:0000313" key="3">
    <source>
        <dbReference type="Proteomes" id="UP000557739"/>
    </source>
</evidence>
<feature type="region of interest" description="Disordered" evidence="1">
    <location>
        <begin position="120"/>
        <end position="139"/>
    </location>
</feature>
<sequence length="194" mass="20885">MRPGFQTTGYSARIWELYLSFAFREMGFRLRHEHQSPDYHLERGGMELFVEATTANAPDTRAATVGDGEPPPARGIRDLTLDLKGQNFAACELNGKDKSGIVDAMEFALTGSISRLSGEGTGGLSVKARGPHVDSRNKPEAASVALDVLIPSLGNKRARIHRSVKAASAPGVTDHCFGAGQGRERQVPHEAGFQ</sequence>
<reference evidence="2 3" key="1">
    <citation type="submission" date="2020-08" db="EMBL/GenBank/DDBJ databases">
        <title>Genomic Encyclopedia of Type Strains, Phase IV (KMG-IV): sequencing the most valuable type-strain genomes for metagenomic binning, comparative biology and taxonomic classification.</title>
        <authorList>
            <person name="Goeker M."/>
        </authorList>
    </citation>
    <scope>NUCLEOTIDE SEQUENCE [LARGE SCALE GENOMIC DNA]</scope>
    <source>
        <strain evidence="2 3">DSM 27244</strain>
    </source>
</reference>
<organism evidence="2 3">
    <name type="scientific">Sphingomonas yantingensis</name>
    <dbReference type="NCBI Taxonomy" id="1241761"/>
    <lineage>
        <taxon>Bacteria</taxon>
        <taxon>Pseudomonadati</taxon>
        <taxon>Pseudomonadota</taxon>
        <taxon>Alphaproteobacteria</taxon>
        <taxon>Sphingomonadales</taxon>
        <taxon>Sphingomonadaceae</taxon>
        <taxon>Sphingomonas</taxon>
    </lineage>
</organism>
<evidence type="ECO:0000256" key="1">
    <source>
        <dbReference type="SAM" id="MobiDB-lite"/>
    </source>
</evidence>
<name>A0A7W9EGP4_9SPHN</name>
<dbReference type="AlphaFoldDB" id="A0A7W9EGP4"/>
<evidence type="ECO:0000313" key="2">
    <source>
        <dbReference type="EMBL" id="MBB5697139.1"/>
    </source>
</evidence>
<dbReference type="EMBL" id="JACIJJ010000001">
    <property type="protein sequence ID" value="MBB5697139.1"/>
    <property type="molecule type" value="Genomic_DNA"/>
</dbReference>
<keyword evidence="3" id="KW-1185">Reference proteome</keyword>
<proteinExistence type="predicted"/>
<dbReference type="RefSeq" id="WP_221228342.1">
    <property type="nucleotide sequence ID" value="NZ_JACIJJ010000001.1"/>
</dbReference>
<comment type="caution">
    <text evidence="2">The sequence shown here is derived from an EMBL/GenBank/DDBJ whole genome shotgun (WGS) entry which is preliminary data.</text>
</comment>
<protein>
    <submittedName>
        <fullName evidence="2">Uncharacterized protein</fullName>
    </submittedName>
</protein>
<dbReference type="Proteomes" id="UP000557739">
    <property type="component" value="Unassembled WGS sequence"/>
</dbReference>
<gene>
    <name evidence="2" type="ORF">FHR19_000464</name>
</gene>